<organism evidence="2 3">
    <name type="scientific">Thauera sedimentorum</name>
    <dbReference type="NCBI Taxonomy" id="2767595"/>
    <lineage>
        <taxon>Bacteria</taxon>
        <taxon>Pseudomonadati</taxon>
        <taxon>Pseudomonadota</taxon>
        <taxon>Betaproteobacteria</taxon>
        <taxon>Rhodocyclales</taxon>
        <taxon>Zoogloeaceae</taxon>
        <taxon>Thauera</taxon>
    </lineage>
</organism>
<sequence length="296" mass="31202">MTRLEALRHIAEQAARGELDFPTDVAVSLRVRTALDDPDCHVDAAARLVQAEPLLAARVVAMANSVAYNRSGRQIADVRSAVTRLGFATLRSLAMALVTRQMAGRPGSPVRQRAAAQLWAHTTQVAALARVIAQKVTKQNPDTALFAGLVHEIGGFYLLSRAEAYPVLLEALDPAVPAPAADPAGGQDGVDDPEGEIERELSLIILRRLAVPEEIVSAVSACGEGYLALPPAGLGDTLLLADELTAVRSPLRRGEAGMDGERALGSVDLAVGEDTLAEILRVAQDEVGSLTQALAF</sequence>
<accession>A0ABR9BG74</accession>
<keyword evidence="3" id="KW-1185">Reference proteome</keyword>
<dbReference type="PROSITE" id="PS51833">
    <property type="entry name" value="HDOD"/>
    <property type="match status" value="1"/>
</dbReference>
<dbReference type="PANTHER" id="PTHR33525">
    <property type="match status" value="1"/>
</dbReference>
<dbReference type="Pfam" id="PF08668">
    <property type="entry name" value="HDOD"/>
    <property type="match status" value="1"/>
</dbReference>
<evidence type="ECO:0000313" key="2">
    <source>
        <dbReference type="EMBL" id="MBD8504442.1"/>
    </source>
</evidence>
<gene>
    <name evidence="2" type="ORF">IFO67_16245</name>
</gene>
<dbReference type="PANTHER" id="PTHR33525:SF3">
    <property type="entry name" value="RIBONUCLEASE Y"/>
    <property type="match status" value="1"/>
</dbReference>
<comment type="caution">
    <text evidence="2">The sequence shown here is derived from an EMBL/GenBank/DDBJ whole genome shotgun (WGS) entry which is preliminary data.</text>
</comment>
<evidence type="ECO:0000259" key="1">
    <source>
        <dbReference type="PROSITE" id="PS51833"/>
    </source>
</evidence>
<dbReference type="RefSeq" id="WP_187719181.1">
    <property type="nucleotide sequence ID" value="NZ_JACTAH010000002.1"/>
</dbReference>
<dbReference type="InterPro" id="IPR013976">
    <property type="entry name" value="HDOD"/>
</dbReference>
<feature type="domain" description="HDOD" evidence="1">
    <location>
        <begin position="21"/>
        <end position="225"/>
    </location>
</feature>
<dbReference type="EMBL" id="JACYTO010000002">
    <property type="protein sequence ID" value="MBD8504442.1"/>
    <property type="molecule type" value="Genomic_DNA"/>
</dbReference>
<proteinExistence type="predicted"/>
<dbReference type="InterPro" id="IPR052340">
    <property type="entry name" value="RNase_Y/CdgJ"/>
</dbReference>
<evidence type="ECO:0000313" key="3">
    <source>
        <dbReference type="Proteomes" id="UP000603602"/>
    </source>
</evidence>
<name>A0ABR9BG74_9RHOO</name>
<protein>
    <submittedName>
        <fullName evidence="2">HDOD domain-containing protein</fullName>
    </submittedName>
</protein>
<dbReference type="SUPFAM" id="SSF109604">
    <property type="entry name" value="HD-domain/PDEase-like"/>
    <property type="match status" value="1"/>
</dbReference>
<dbReference type="Gene3D" id="1.10.3210.10">
    <property type="entry name" value="Hypothetical protein af1432"/>
    <property type="match status" value="1"/>
</dbReference>
<reference evidence="3" key="1">
    <citation type="submission" date="2023-07" db="EMBL/GenBank/DDBJ databases">
        <title>Thauera sp. CAU 1555 isolated from sand of Yaerae Beach.</title>
        <authorList>
            <person name="Kim W."/>
        </authorList>
    </citation>
    <scope>NUCLEOTIDE SEQUENCE [LARGE SCALE GENOMIC DNA]</scope>
    <source>
        <strain evidence="3">CAU 1555</strain>
    </source>
</reference>
<dbReference type="Proteomes" id="UP000603602">
    <property type="component" value="Unassembled WGS sequence"/>
</dbReference>